<feature type="compositionally biased region" description="Low complexity" evidence="2">
    <location>
        <begin position="441"/>
        <end position="459"/>
    </location>
</feature>
<evidence type="ECO:0000256" key="1">
    <source>
        <dbReference type="ARBA" id="ARBA00022553"/>
    </source>
</evidence>
<keyword evidence="5" id="KW-1185">Reference proteome</keyword>
<proteinExistence type="predicted"/>
<dbReference type="SMART" id="SM00233">
    <property type="entry name" value="PH"/>
    <property type="match status" value="1"/>
</dbReference>
<dbReference type="Proteomes" id="UP000235023">
    <property type="component" value="Unassembled WGS sequence"/>
</dbReference>
<dbReference type="CDD" id="cd13311">
    <property type="entry name" value="PH_Slm1"/>
    <property type="match status" value="1"/>
</dbReference>
<dbReference type="Gene3D" id="2.30.29.30">
    <property type="entry name" value="Pleckstrin-homology domain (PH domain)/Phosphotyrosine-binding domain (PTB)"/>
    <property type="match status" value="1"/>
</dbReference>
<dbReference type="Gene3D" id="1.20.1270.60">
    <property type="entry name" value="Arfaptin homology (AH) domain/BAR domain"/>
    <property type="match status" value="1"/>
</dbReference>
<feature type="domain" description="PH" evidence="3">
    <location>
        <begin position="315"/>
        <end position="424"/>
    </location>
</feature>
<name>A0A2J5HX33_9EURO</name>
<feature type="compositionally biased region" description="Polar residues" evidence="2">
    <location>
        <begin position="15"/>
        <end position="24"/>
    </location>
</feature>
<organism evidence="4 5">
    <name type="scientific">Aspergillus taichungensis</name>
    <dbReference type="NCBI Taxonomy" id="482145"/>
    <lineage>
        <taxon>Eukaryota</taxon>
        <taxon>Fungi</taxon>
        <taxon>Dikarya</taxon>
        <taxon>Ascomycota</taxon>
        <taxon>Pezizomycotina</taxon>
        <taxon>Eurotiomycetes</taxon>
        <taxon>Eurotiomycetidae</taxon>
        <taxon>Eurotiales</taxon>
        <taxon>Aspergillaceae</taxon>
        <taxon>Aspergillus</taxon>
        <taxon>Aspergillus subgen. Circumdati</taxon>
    </lineage>
</organism>
<dbReference type="AlphaFoldDB" id="A0A2J5HX33"/>
<feature type="compositionally biased region" description="Low complexity" evidence="2">
    <location>
        <begin position="471"/>
        <end position="501"/>
    </location>
</feature>
<dbReference type="SUPFAM" id="SSF103657">
    <property type="entry name" value="BAR/IMD domain-like"/>
    <property type="match status" value="1"/>
</dbReference>
<dbReference type="SUPFAM" id="SSF50729">
    <property type="entry name" value="PH domain-like"/>
    <property type="match status" value="1"/>
</dbReference>
<dbReference type="InterPro" id="IPR046868">
    <property type="entry name" value="BAR_4"/>
</dbReference>
<dbReference type="InterPro" id="IPR011993">
    <property type="entry name" value="PH-like_dom_sf"/>
</dbReference>
<dbReference type="InterPro" id="IPR046869">
    <property type="entry name" value="SLM1/RGC1-like_PH"/>
</dbReference>
<feature type="region of interest" description="Disordered" evidence="2">
    <location>
        <begin position="1"/>
        <end position="45"/>
    </location>
</feature>
<dbReference type="InterPro" id="IPR027267">
    <property type="entry name" value="AH/BAR_dom_sf"/>
</dbReference>
<dbReference type="Pfam" id="PF20400">
    <property type="entry name" value="BAR_4"/>
    <property type="match status" value="1"/>
</dbReference>
<evidence type="ECO:0000313" key="5">
    <source>
        <dbReference type="Proteomes" id="UP000235023"/>
    </source>
</evidence>
<dbReference type="PANTHER" id="PTHR31941">
    <property type="entry name" value="CYTOSKELETAL SIGNALING PROTEIN SLM1"/>
    <property type="match status" value="1"/>
</dbReference>
<dbReference type="EMBL" id="KZ559531">
    <property type="protein sequence ID" value="PLN81985.1"/>
    <property type="molecule type" value="Genomic_DNA"/>
</dbReference>
<gene>
    <name evidence="4" type="ORF">BDW42DRAFT_167800</name>
</gene>
<evidence type="ECO:0000256" key="2">
    <source>
        <dbReference type="SAM" id="MobiDB-lite"/>
    </source>
</evidence>
<feature type="compositionally biased region" description="Acidic residues" evidence="2">
    <location>
        <begin position="33"/>
        <end position="43"/>
    </location>
</feature>
<evidence type="ECO:0000259" key="3">
    <source>
        <dbReference type="PROSITE" id="PS50003"/>
    </source>
</evidence>
<reference evidence="5" key="1">
    <citation type="submission" date="2017-12" db="EMBL/GenBank/DDBJ databases">
        <authorList>
            <consortium name="DOE Joint Genome Institute"/>
            <person name="Mondo S.J."/>
            <person name="Kjaerbolling I."/>
            <person name="Vesth T.C."/>
            <person name="Frisvad J.C."/>
            <person name="Nybo J.L."/>
            <person name="Theobald S."/>
            <person name="Kuo A."/>
            <person name="Bowyer P."/>
            <person name="Matsuda Y."/>
            <person name="Lyhne E.K."/>
            <person name="Kogle M.E."/>
            <person name="Clum A."/>
            <person name="Lipzen A."/>
            <person name="Salamov A."/>
            <person name="Ngan C.Y."/>
            <person name="Daum C."/>
            <person name="Chiniquy J."/>
            <person name="Barry K."/>
            <person name="LaButti K."/>
            <person name="Haridas S."/>
            <person name="Simmons B.A."/>
            <person name="Magnuson J.K."/>
            <person name="Mortensen U.H."/>
            <person name="Larsen T.O."/>
            <person name="Grigoriev I.V."/>
            <person name="Baker S.E."/>
            <person name="Andersen M.R."/>
            <person name="Nordberg H.P."/>
            <person name="Cantor M.N."/>
            <person name="Hua S.X."/>
        </authorList>
    </citation>
    <scope>NUCLEOTIDE SEQUENCE [LARGE SCALE GENOMIC DNA]</scope>
    <source>
        <strain evidence="5">IBT 19404</strain>
    </source>
</reference>
<dbReference type="PROSITE" id="PS50003">
    <property type="entry name" value="PH_DOMAIN"/>
    <property type="match status" value="1"/>
</dbReference>
<keyword evidence="1" id="KW-0597">Phosphoprotein</keyword>
<dbReference type="OrthoDB" id="2264563at2759"/>
<feature type="region of interest" description="Disordered" evidence="2">
    <location>
        <begin position="441"/>
        <end position="527"/>
    </location>
</feature>
<evidence type="ECO:0000313" key="4">
    <source>
        <dbReference type="EMBL" id="PLN81985.1"/>
    </source>
</evidence>
<sequence>MSATSSPVDAKLPHRSSTMRSSVTGPDRRASMSDDEAIPDSDSSETTNLLVERLRAWKHMCGNLEDYVSVTAKVQKSQSKDYEKVLKTVSDPLKEGHHFSQSVGGVSSMFENIRANTQGMVNMYLDGEKNLKGSVLPTLERLHKEIKNKSKELATGASKSAKAVEKARQVTQKHIELLATQTATFDAAAGNKVETANDPYLLRRGVNHRLNKQVIEENNNRADIIAVQNNFQQFEAHVLQTIQAAMEQFTLFVNGQLERQRTMYSDILGATQRVPPEFEWVNFITRNDQALVDPDGPPRSLANINFPNQDHRSTKPLMEGSLERKSRAVIKGYNSGFYVVSPARYLHEFKDNDDFQKDPAPELSLYLPDCVVGAIDGAKFSVKGKDVSSGKVGNAFHTNTELHFKASSASEAERWYKAIKDASSGPTLQTNVAATAAATTVTSPTASSQPTSPAVTTAAGGAGPSPPGQNPPAYGDHQNDPVSPAAAGPSSAGPSDAAQSPVSPAGVSRTDTAASGLSGVAGKSDKA</sequence>
<dbReference type="InterPro" id="IPR043453">
    <property type="entry name" value="Slm1_PH"/>
</dbReference>
<dbReference type="Pfam" id="PF20399">
    <property type="entry name" value="PH_20"/>
    <property type="match status" value="1"/>
</dbReference>
<accession>A0A2J5HX33</accession>
<protein>
    <recommendedName>
        <fullName evidence="3">PH domain-containing protein</fullName>
    </recommendedName>
</protein>
<dbReference type="PANTHER" id="PTHR31941:SF1">
    <property type="entry name" value="CYTOSKELETAL SIGNALING PROTEIN SLM1"/>
    <property type="match status" value="1"/>
</dbReference>
<dbReference type="InterPro" id="IPR001849">
    <property type="entry name" value="PH_domain"/>
</dbReference>